<comment type="caution">
    <text evidence="2">The sequence shown here is derived from an EMBL/GenBank/DDBJ whole genome shotgun (WGS) entry which is preliminary data.</text>
</comment>
<dbReference type="OrthoDB" id="447173at2759"/>
<accession>A0A9W9YKK4</accession>
<evidence type="ECO:0000313" key="3">
    <source>
        <dbReference type="Proteomes" id="UP001163046"/>
    </source>
</evidence>
<keyword evidence="3" id="KW-1185">Reference proteome</keyword>
<feature type="region of interest" description="Disordered" evidence="1">
    <location>
        <begin position="48"/>
        <end position="76"/>
    </location>
</feature>
<dbReference type="AlphaFoldDB" id="A0A9W9YKK4"/>
<gene>
    <name evidence="2" type="primary">DNAH1_5</name>
    <name evidence="2" type="ORF">OS493_039253</name>
</gene>
<feature type="region of interest" description="Disordered" evidence="1">
    <location>
        <begin position="1"/>
        <end position="30"/>
    </location>
</feature>
<proteinExistence type="predicted"/>
<feature type="non-terminal residue" evidence="2">
    <location>
        <position position="1"/>
    </location>
</feature>
<dbReference type="Proteomes" id="UP001163046">
    <property type="component" value="Unassembled WGS sequence"/>
</dbReference>
<protein>
    <submittedName>
        <fullName evidence="2">Dynein heavy chain 1, axonemal</fullName>
    </submittedName>
</protein>
<evidence type="ECO:0000313" key="2">
    <source>
        <dbReference type="EMBL" id="KAJ7348756.1"/>
    </source>
</evidence>
<organism evidence="2 3">
    <name type="scientific">Desmophyllum pertusum</name>
    <dbReference type="NCBI Taxonomy" id="174260"/>
    <lineage>
        <taxon>Eukaryota</taxon>
        <taxon>Metazoa</taxon>
        <taxon>Cnidaria</taxon>
        <taxon>Anthozoa</taxon>
        <taxon>Hexacorallia</taxon>
        <taxon>Scleractinia</taxon>
        <taxon>Caryophylliina</taxon>
        <taxon>Caryophylliidae</taxon>
        <taxon>Desmophyllum</taxon>
    </lineage>
</organism>
<name>A0A9W9YKK4_9CNID</name>
<sequence length="76" mass="8229">MSAQRRSSSRNGRRTSTGTPKSPASVGLTYPTIRQRGYYSDILEGGSKDELGNITGGPAASRSTLWKTAKMKHMPE</sequence>
<evidence type="ECO:0000256" key="1">
    <source>
        <dbReference type="SAM" id="MobiDB-lite"/>
    </source>
</evidence>
<reference evidence="2" key="1">
    <citation type="submission" date="2023-01" db="EMBL/GenBank/DDBJ databases">
        <title>Genome assembly of the deep-sea coral Lophelia pertusa.</title>
        <authorList>
            <person name="Herrera S."/>
            <person name="Cordes E."/>
        </authorList>
    </citation>
    <scope>NUCLEOTIDE SEQUENCE</scope>
    <source>
        <strain evidence="2">USNM1676648</strain>
        <tissue evidence="2">Polyp</tissue>
    </source>
</reference>
<dbReference type="EMBL" id="MU827471">
    <property type="protein sequence ID" value="KAJ7348756.1"/>
    <property type="molecule type" value="Genomic_DNA"/>
</dbReference>